<dbReference type="STRING" id="428411.AOQ87_00805"/>
<dbReference type="NCBIfam" id="TIGR00121">
    <property type="entry name" value="birA_ligase"/>
    <property type="match status" value="1"/>
</dbReference>
<proteinExistence type="predicted"/>
<accession>A0A1V0HK80</accession>
<dbReference type="GO" id="GO:0005737">
    <property type="term" value="C:cytoplasm"/>
    <property type="evidence" value="ECO:0007669"/>
    <property type="project" value="TreeGrafter"/>
</dbReference>
<evidence type="ECO:0000256" key="1">
    <source>
        <dbReference type="ARBA" id="ARBA00022598"/>
    </source>
</evidence>
<organism evidence="3 4">
    <name type="scientific">Candidatus Riesia pediculischaeffi</name>
    <dbReference type="NCBI Taxonomy" id="428411"/>
    <lineage>
        <taxon>Bacteria</taxon>
        <taxon>Pseudomonadati</taxon>
        <taxon>Pseudomonadota</taxon>
        <taxon>Gammaproteobacteria</taxon>
        <taxon>Enterobacterales</taxon>
        <taxon>Enterobacteriaceae</taxon>
        <taxon>Candidatus Riesia</taxon>
    </lineage>
</organism>
<dbReference type="PANTHER" id="PTHR12835:SF5">
    <property type="entry name" value="BIOTIN--PROTEIN LIGASE"/>
    <property type="match status" value="1"/>
</dbReference>
<sequence length="213" mass="24683">MLDPRKIQNSVKYANIFTKYVVDSTNQCLKRMLDDLKIGDVFLAEHQTDGVGKRGKKWFSSPGNSLCLSLYWKLHVELSAINQLSIIIGSTIVDLLNKRYNCKTVLRWPNDLFIQNKKVGGILIETVGILKEEVHCIIGIGMNLSDDESFSKKIKNGWISLKGTVEESEWNSMIISIIREIHRSMIMFENVYSTKQTRFIRELVYRFFDQNKR</sequence>
<dbReference type="PROSITE" id="PS51733">
    <property type="entry name" value="BPL_LPL_CATALYTIC"/>
    <property type="match status" value="1"/>
</dbReference>
<dbReference type="Gene3D" id="3.30.930.10">
    <property type="entry name" value="Bira Bifunctional Protein, Domain 2"/>
    <property type="match status" value="1"/>
</dbReference>
<keyword evidence="4" id="KW-1185">Reference proteome</keyword>
<name>A0A1V0HK80_9ENTR</name>
<dbReference type="Proteomes" id="UP000242793">
    <property type="component" value="Chromosome"/>
</dbReference>
<dbReference type="CDD" id="cd16442">
    <property type="entry name" value="BPL"/>
    <property type="match status" value="1"/>
</dbReference>
<reference evidence="3 4" key="1">
    <citation type="submission" date="2015-10" db="EMBL/GenBank/DDBJ databases">
        <title>Survey of human and primate louse endosymbionts.</title>
        <authorList>
            <person name="Boyd B.M."/>
        </authorList>
    </citation>
    <scope>NUCLEOTIDE SEQUENCE [LARGE SCALE GENOMIC DNA]</scope>
    <source>
        <strain evidence="3 4">PTSK</strain>
    </source>
</reference>
<feature type="domain" description="BPL/LPL catalytic" evidence="2">
    <location>
        <begin position="1"/>
        <end position="189"/>
    </location>
</feature>
<dbReference type="InterPro" id="IPR004408">
    <property type="entry name" value="Biotin_CoA_COase_ligase"/>
</dbReference>
<dbReference type="EMBL" id="CP012839">
    <property type="protein sequence ID" value="ARC53237.1"/>
    <property type="molecule type" value="Genomic_DNA"/>
</dbReference>
<protein>
    <recommendedName>
        <fullName evidence="2">BPL/LPL catalytic domain-containing protein</fullName>
    </recommendedName>
</protein>
<keyword evidence="1" id="KW-0436">Ligase</keyword>
<evidence type="ECO:0000259" key="2">
    <source>
        <dbReference type="PROSITE" id="PS51733"/>
    </source>
</evidence>
<gene>
    <name evidence="3" type="ORF">AOQ87_00805</name>
</gene>
<dbReference type="SUPFAM" id="SSF55681">
    <property type="entry name" value="Class II aaRS and biotin synthetases"/>
    <property type="match status" value="1"/>
</dbReference>
<evidence type="ECO:0000313" key="3">
    <source>
        <dbReference type="EMBL" id="ARC53237.1"/>
    </source>
</evidence>
<dbReference type="Pfam" id="PF03099">
    <property type="entry name" value="BPL_LplA_LipB"/>
    <property type="match status" value="1"/>
</dbReference>
<dbReference type="PANTHER" id="PTHR12835">
    <property type="entry name" value="BIOTIN PROTEIN LIGASE"/>
    <property type="match status" value="1"/>
</dbReference>
<dbReference type="InterPro" id="IPR004143">
    <property type="entry name" value="BPL_LPL_catalytic"/>
</dbReference>
<evidence type="ECO:0000313" key="4">
    <source>
        <dbReference type="Proteomes" id="UP000242793"/>
    </source>
</evidence>
<dbReference type="InterPro" id="IPR045864">
    <property type="entry name" value="aa-tRNA-synth_II/BPL/LPL"/>
</dbReference>
<dbReference type="AlphaFoldDB" id="A0A1V0HK80"/>
<dbReference type="GO" id="GO:0004077">
    <property type="term" value="F:biotin--[biotin carboxyl-carrier protein] ligase activity"/>
    <property type="evidence" value="ECO:0007669"/>
    <property type="project" value="InterPro"/>
</dbReference>
<dbReference type="KEGG" id="rped:AOQ87_00805"/>